<proteinExistence type="inferred from homology"/>
<evidence type="ECO:0000256" key="1">
    <source>
        <dbReference type="ARBA" id="ARBA00007169"/>
    </source>
</evidence>
<keyword evidence="2" id="KW-0378">Hydrolase</keyword>
<dbReference type="InterPro" id="IPR020802">
    <property type="entry name" value="TesA-like"/>
</dbReference>
<gene>
    <name evidence="4" type="ORF">EV378_0357</name>
</gene>
<dbReference type="GO" id="GO:0016787">
    <property type="term" value="F:hydrolase activity"/>
    <property type="evidence" value="ECO:0007669"/>
    <property type="project" value="UniProtKB-KW"/>
</dbReference>
<evidence type="ECO:0000313" key="5">
    <source>
        <dbReference type="Proteomes" id="UP000295560"/>
    </source>
</evidence>
<organism evidence="4 5">
    <name type="scientific">Pseudonocardia endophytica</name>
    <dbReference type="NCBI Taxonomy" id="401976"/>
    <lineage>
        <taxon>Bacteria</taxon>
        <taxon>Bacillati</taxon>
        <taxon>Actinomycetota</taxon>
        <taxon>Actinomycetes</taxon>
        <taxon>Pseudonocardiales</taxon>
        <taxon>Pseudonocardiaceae</taxon>
        <taxon>Pseudonocardia</taxon>
    </lineage>
</organism>
<evidence type="ECO:0000259" key="3">
    <source>
        <dbReference type="SMART" id="SM00824"/>
    </source>
</evidence>
<dbReference type="GO" id="GO:0008610">
    <property type="term" value="P:lipid biosynthetic process"/>
    <property type="evidence" value="ECO:0007669"/>
    <property type="project" value="TreeGrafter"/>
</dbReference>
<dbReference type="AlphaFoldDB" id="A0A4R1HTE4"/>
<keyword evidence="5" id="KW-1185">Reference proteome</keyword>
<comment type="similarity">
    <text evidence="1">Belongs to the thioesterase family.</text>
</comment>
<dbReference type="SUPFAM" id="SSF53474">
    <property type="entry name" value="alpha/beta-Hydrolases"/>
    <property type="match status" value="1"/>
</dbReference>
<dbReference type="Pfam" id="PF00975">
    <property type="entry name" value="Thioesterase"/>
    <property type="match status" value="1"/>
</dbReference>
<dbReference type="InterPro" id="IPR012223">
    <property type="entry name" value="TEII"/>
</dbReference>
<dbReference type="OrthoDB" id="4169718at2"/>
<name>A0A4R1HTE4_PSEEN</name>
<dbReference type="SMART" id="SM00824">
    <property type="entry name" value="PKS_TE"/>
    <property type="match status" value="1"/>
</dbReference>
<dbReference type="PANTHER" id="PTHR11487">
    <property type="entry name" value="THIOESTERASE"/>
    <property type="match status" value="1"/>
</dbReference>
<sequence>MRTDDERWLRRFHTPRRASAPPLVICPHAGTGASAYQPFSRAFGATHAVTVLQYPGRQDRADEAAATTVPELAGRALDAYAAAPGTADRPVTVFGHSMGGVVAFEFARAAEAAGIPVALLVVSAVVPAGRVADQPEHPSDDDAIVDRLVALNGTSAEVLASRDIMRMALPALKADYAAVDAYSCPATATVDAPILALGGDADPIVTPGDLYGWAAHTTGGLSVTLFAGGHFYLNDDVDLVAGAVADAVPAVR</sequence>
<feature type="domain" description="Thioesterase TesA-like" evidence="3">
    <location>
        <begin position="25"/>
        <end position="248"/>
    </location>
</feature>
<dbReference type="EMBL" id="SMFZ01000001">
    <property type="protein sequence ID" value="TCK24583.1"/>
    <property type="molecule type" value="Genomic_DNA"/>
</dbReference>
<evidence type="ECO:0000313" key="4">
    <source>
        <dbReference type="EMBL" id="TCK24583.1"/>
    </source>
</evidence>
<comment type="caution">
    <text evidence="4">The sequence shown here is derived from an EMBL/GenBank/DDBJ whole genome shotgun (WGS) entry which is preliminary data.</text>
</comment>
<evidence type="ECO:0000256" key="2">
    <source>
        <dbReference type="ARBA" id="ARBA00022801"/>
    </source>
</evidence>
<dbReference type="Gene3D" id="3.40.50.1820">
    <property type="entry name" value="alpha/beta hydrolase"/>
    <property type="match status" value="1"/>
</dbReference>
<dbReference type="RefSeq" id="WP_132421013.1">
    <property type="nucleotide sequence ID" value="NZ_SMFZ01000001.1"/>
</dbReference>
<dbReference type="InterPro" id="IPR029058">
    <property type="entry name" value="AB_hydrolase_fold"/>
</dbReference>
<dbReference type="Proteomes" id="UP000295560">
    <property type="component" value="Unassembled WGS sequence"/>
</dbReference>
<dbReference type="PANTHER" id="PTHR11487:SF0">
    <property type="entry name" value="S-ACYL FATTY ACID SYNTHASE THIOESTERASE, MEDIUM CHAIN"/>
    <property type="match status" value="1"/>
</dbReference>
<accession>A0A4R1HTE4</accession>
<protein>
    <submittedName>
        <fullName evidence="4">Surfactin synthase thioesterase subunit</fullName>
    </submittedName>
</protein>
<reference evidence="4 5" key="1">
    <citation type="submission" date="2019-03" db="EMBL/GenBank/DDBJ databases">
        <title>Sequencing the genomes of 1000 actinobacteria strains.</title>
        <authorList>
            <person name="Klenk H.-P."/>
        </authorList>
    </citation>
    <scope>NUCLEOTIDE SEQUENCE [LARGE SCALE GENOMIC DNA]</scope>
    <source>
        <strain evidence="4 5">DSM 44969</strain>
    </source>
</reference>
<dbReference type="InterPro" id="IPR001031">
    <property type="entry name" value="Thioesterase"/>
</dbReference>